<evidence type="ECO:0000313" key="3">
    <source>
        <dbReference type="Proteomes" id="UP001153387"/>
    </source>
</evidence>
<protein>
    <submittedName>
        <fullName evidence="2">Uncharacterized protein</fullName>
    </submittedName>
</protein>
<comment type="caution">
    <text evidence="2">The sequence shown here is derived from an EMBL/GenBank/DDBJ whole genome shotgun (WGS) entry which is preliminary data.</text>
</comment>
<evidence type="ECO:0000313" key="2">
    <source>
        <dbReference type="EMBL" id="MDG0792402.1"/>
    </source>
</evidence>
<feature type="transmembrane region" description="Helical" evidence="1">
    <location>
        <begin position="49"/>
        <end position="66"/>
    </location>
</feature>
<feature type="transmembrane region" description="Helical" evidence="1">
    <location>
        <begin position="96"/>
        <end position="119"/>
    </location>
</feature>
<proteinExistence type="predicted"/>
<dbReference type="AlphaFoldDB" id="A0A9X4KHR4"/>
<keyword evidence="1" id="KW-0472">Membrane</keyword>
<keyword evidence="3" id="KW-1185">Reference proteome</keyword>
<dbReference type="RefSeq" id="WP_277566202.1">
    <property type="nucleotide sequence ID" value="NZ_JAPDHZ010000003.1"/>
</dbReference>
<accession>A0A9X4KHR4</accession>
<keyword evidence="1" id="KW-1133">Transmembrane helix</keyword>
<evidence type="ECO:0000256" key="1">
    <source>
        <dbReference type="SAM" id="Phobius"/>
    </source>
</evidence>
<gene>
    <name evidence="2" type="ORF">OMP38_17125</name>
</gene>
<sequence length="134" mass="15173">MDKDKILIVPKDNGNGWEEINFTDKRKRARSDLQSEFSKALEEHEENEANVSLVVLQVLLFLFLIGYITHSFWAVFSGITLIVIVFWSISFFVSRVLLFLAFVGSAGVGAWLIGAQFGFAPLYSVKYFIVGPLY</sequence>
<dbReference type="EMBL" id="JAPDHZ010000003">
    <property type="protein sequence ID" value="MDG0792402.1"/>
    <property type="molecule type" value="Genomic_DNA"/>
</dbReference>
<feature type="transmembrane region" description="Helical" evidence="1">
    <location>
        <begin position="72"/>
        <end position="89"/>
    </location>
</feature>
<name>A0A9X4KHR4_9BACL</name>
<organism evidence="2 3">
    <name type="scientific">Cohnella ginsengisoli</name>
    <dbReference type="NCBI Taxonomy" id="425004"/>
    <lineage>
        <taxon>Bacteria</taxon>
        <taxon>Bacillati</taxon>
        <taxon>Bacillota</taxon>
        <taxon>Bacilli</taxon>
        <taxon>Bacillales</taxon>
        <taxon>Paenibacillaceae</taxon>
        <taxon>Cohnella</taxon>
    </lineage>
</organism>
<keyword evidence="1" id="KW-0812">Transmembrane</keyword>
<dbReference type="Proteomes" id="UP001153387">
    <property type="component" value="Unassembled WGS sequence"/>
</dbReference>
<reference evidence="2 3" key="1">
    <citation type="submission" date="2022-10" db="EMBL/GenBank/DDBJ databases">
        <title>Comparative genomic analysis of Cohnella hashimotonis sp. nov., isolated from the International Space Station.</title>
        <authorList>
            <person name="Simpson A."/>
            <person name="Venkateswaran K."/>
        </authorList>
    </citation>
    <scope>NUCLEOTIDE SEQUENCE [LARGE SCALE GENOMIC DNA]</scope>
    <source>
        <strain evidence="2 3">DSM 18997</strain>
    </source>
</reference>